<dbReference type="EMBL" id="JAIZAY010000014">
    <property type="protein sequence ID" value="KAJ8030065.1"/>
    <property type="molecule type" value="Genomic_DNA"/>
</dbReference>
<dbReference type="Gene3D" id="3.10.450.50">
    <property type="match status" value="1"/>
</dbReference>
<keyword evidence="2" id="KW-1185">Reference proteome</keyword>
<protein>
    <submittedName>
        <fullName evidence="1">Uncharacterized protein</fullName>
    </submittedName>
</protein>
<sequence length="72" mass="8244">MFQTDYESGFKTLKLVEDVIGEAGGDVIYSRGEYTFYTADGKEGDIGKYVYLWKRVDGQLYLYTDIFSSDKS</sequence>
<gene>
    <name evidence="1" type="ORF">HOLleu_29640</name>
</gene>
<evidence type="ECO:0000313" key="1">
    <source>
        <dbReference type="EMBL" id="KAJ8030065.1"/>
    </source>
</evidence>
<comment type="caution">
    <text evidence="1">The sequence shown here is derived from an EMBL/GenBank/DDBJ whole genome shotgun (WGS) entry which is preliminary data.</text>
</comment>
<dbReference type="OrthoDB" id="5970825at2759"/>
<accession>A0A9Q1BP56</accession>
<dbReference type="AlphaFoldDB" id="A0A9Q1BP56"/>
<evidence type="ECO:0000313" key="2">
    <source>
        <dbReference type="Proteomes" id="UP001152320"/>
    </source>
</evidence>
<name>A0A9Q1BP56_HOLLE</name>
<reference evidence="1" key="1">
    <citation type="submission" date="2021-10" db="EMBL/GenBank/DDBJ databases">
        <title>Tropical sea cucumber genome reveals ecological adaptation and Cuvierian tubules defense mechanism.</title>
        <authorList>
            <person name="Chen T."/>
        </authorList>
    </citation>
    <scope>NUCLEOTIDE SEQUENCE</scope>
    <source>
        <strain evidence="1">Nanhai2018</strain>
        <tissue evidence="1">Muscle</tissue>
    </source>
</reference>
<dbReference type="InterPro" id="IPR032710">
    <property type="entry name" value="NTF2-like_dom_sf"/>
</dbReference>
<dbReference type="SUPFAM" id="SSF54427">
    <property type="entry name" value="NTF2-like"/>
    <property type="match status" value="1"/>
</dbReference>
<proteinExistence type="predicted"/>
<dbReference type="Proteomes" id="UP001152320">
    <property type="component" value="Chromosome 14"/>
</dbReference>
<organism evidence="1 2">
    <name type="scientific">Holothuria leucospilota</name>
    <name type="common">Black long sea cucumber</name>
    <name type="synonym">Mertensiothuria leucospilota</name>
    <dbReference type="NCBI Taxonomy" id="206669"/>
    <lineage>
        <taxon>Eukaryota</taxon>
        <taxon>Metazoa</taxon>
        <taxon>Echinodermata</taxon>
        <taxon>Eleutherozoa</taxon>
        <taxon>Echinozoa</taxon>
        <taxon>Holothuroidea</taxon>
        <taxon>Aspidochirotacea</taxon>
        <taxon>Aspidochirotida</taxon>
        <taxon>Holothuriidae</taxon>
        <taxon>Holothuria</taxon>
    </lineage>
</organism>